<dbReference type="Proteomes" id="UP000281553">
    <property type="component" value="Unassembled WGS sequence"/>
</dbReference>
<evidence type="ECO:0000313" key="4">
    <source>
        <dbReference type="Proteomes" id="UP000281553"/>
    </source>
</evidence>
<dbReference type="PANTHER" id="PTHR46708:SF2">
    <property type="entry name" value="FIBRONECTIN TYPE-III DOMAIN-CONTAINING PROTEIN"/>
    <property type="match status" value="1"/>
</dbReference>
<keyword evidence="1" id="KW-0677">Repeat</keyword>
<feature type="domain" description="Fibronectin type-III" evidence="2">
    <location>
        <begin position="55"/>
        <end position="153"/>
    </location>
</feature>
<feature type="domain" description="Fibronectin type-III" evidence="2">
    <location>
        <begin position="184"/>
        <end position="282"/>
    </location>
</feature>
<dbReference type="CDD" id="cd00063">
    <property type="entry name" value="FN3"/>
    <property type="match status" value="3"/>
</dbReference>
<dbReference type="SUPFAM" id="SSF49265">
    <property type="entry name" value="Fibronectin type III"/>
    <property type="match status" value="2"/>
</dbReference>
<dbReference type="Pfam" id="PF00041">
    <property type="entry name" value="fn3"/>
    <property type="match status" value="2"/>
</dbReference>
<dbReference type="InterPro" id="IPR036116">
    <property type="entry name" value="FN3_sf"/>
</dbReference>
<proteinExistence type="predicted"/>
<dbReference type="EMBL" id="UYRU01058159">
    <property type="protein sequence ID" value="VDN14067.1"/>
    <property type="molecule type" value="Genomic_DNA"/>
</dbReference>
<reference evidence="3 4" key="1">
    <citation type="submission" date="2018-11" db="EMBL/GenBank/DDBJ databases">
        <authorList>
            <consortium name="Pathogen Informatics"/>
        </authorList>
    </citation>
    <scope>NUCLEOTIDE SEQUENCE [LARGE SCALE GENOMIC DNA]</scope>
</reference>
<dbReference type="Gene3D" id="2.60.40.10">
    <property type="entry name" value="Immunoglobulins"/>
    <property type="match status" value="3"/>
</dbReference>
<name>A0A3P7LQX4_DIBLA</name>
<gene>
    <name evidence="3" type="ORF">DILT_LOCUS9898</name>
</gene>
<keyword evidence="4" id="KW-1185">Reference proteome</keyword>
<sequence length="307" mass="33377">MDGEATFTCTALGETQCTFTGLHPDTRYNITVAACSVVTEECFSAWVPHITASTLPTDINQMHVYDITPTSFKVSWGSSQVPMESPIVEYHYFAMAADGEITINCTARYETHCILRGLHPDTLYNVTGVSCTIFTEECSPLSPAQITARTQPAAPAHFQVTDVTLTTVNASWMPSSAPLPVTTQPADLNQMQVSDITPTSFRVSWGPSRIPSEDPFVEHHYSATAAEGENTFKCTASYGTHCILRGLHPDTLYNVTGVSCTIFTEDCSPLSPAMITARTQPAGMHRPHTLSFEASGRCTLAFLLAHL</sequence>
<dbReference type="SMART" id="SM00060">
    <property type="entry name" value="FN3"/>
    <property type="match status" value="2"/>
</dbReference>
<dbReference type="AlphaFoldDB" id="A0A3P7LQX4"/>
<dbReference type="OrthoDB" id="10253954at2759"/>
<dbReference type="InterPro" id="IPR050991">
    <property type="entry name" value="ECM_Regulatory_Proteins"/>
</dbReference>
<evidence type="ECO:0000313" key="3">
    <source>
        <dbReference type="EMBL" id="VDN14067.1"/>
    </source>
</evidence>
<protein>
    <recommendedName>
        <fullName evidence="2">Fibronectin type-III domain-containing protein</fullName>
    </recommendedName>
</protein>
<accession>A0A3P7LQX4</accession>
<dbReference type="InterPro" id="IPR003961">
    <property type="entry name" value="FN3_dom"/>
</dbReference>
<evidence type="ECO:0000256" key="1">
    <source>
        <dbReference type="ARBA" id="ARBA00022737"/>
    </source>
</evidence>
<organism evidence="3 4">
    <name type="scientific">Dibothriocephalus latus</name>
    <name type="common">Fish tapeworm</name>
    <name type="synonym">Diphyllobothrium latum</name>
    <dbReference type="NCBI Taxonomy" id="60516"/>
    <lineage>
        <taxon>Eukaryota</taxon>
        <taxon>Metazoa</taxon>
        <taxon>Spiralia</taxon>
        <taxon>Lophotrochozoa</taxon>
        <taxon>Platyhelminthes</taxon>
        <taxon>Cestoda</taxon>
        <taxon>Eucestoda</taxon>
        <taxon>Diphyllobothriidea</taxon>
        <taxon>Diphyllobothriidae</taxon>
        <taxon>Dibothriocephalus</taxon>
    </lineage>
</organism>
<dbReference type="PANTHER" id="PTHR46708">
    <property type="entry name" value="TENASCIN"/>
    <property type="match status" value="1"/>
</dbReference>
<dbReference type="InterPro" id="IPR013783">
    <property type="entry name" value="Ig-like_fold"/>
</dbReference>
<evidence type="ECO:0000259" key="2">
    <source>
        <dbReference type="PROSITE" id="PS50853"/>
    </source>
</evidence>
<dbReference type="PROSITE" id="PS50853">
    <property type="entry name" value="FN3"/>
    <property type="match status" value="3"/>
</dbReference>
<feature type="domain" description="Fibronectin type-III" evidence="2">
    <location>
        <begin position="1"/>
        <end position="54"/>
    </location>
</feature>